<accession>A0A1H8S4J9</accession>
<sequence length="659" mass="70663">MNDTALSIAPRYLATSSVEDHHAHLAHLAKTAAWSLRTTPLTSTATSPCGLVTAHADRPDNPDHAHLFLSARTHPARPERWKATIGGDLPIEFLAAMTTVLTAELRRDPDYILYNLPRDGRLVTLPGPGSPGWDYHANPNLVEWETRHRGTRALALLRDRDSTAPLLAGGEDTLMMVAATLTAPGGTEVIWWAGFSHDISAPVTGAFLNTLLSPEPVTRPADSFLRPDLLPPAHHEPHHHHTRHPDPTAPSPRVGTQPRAGGPVSDTALPAGTRITLAFSARTGIVAVTTGTRYQEADTLLTTAGFTRREDGTSTLATSDPDAARRALTTLTRLAADQDVTLTASSRGWLGDTATRIAAALPGEWHTRIEVYALPVWQQDLDGCLWETGDLIAAVRSERIPFGSVLTDDRGTELLVVDKPGTDGELMVGALAAGGLDGPFADDPAAPPSLTVSADPALAAQAITATLLPAYQQAVYQRRVREVGDRLGRALSAEIARILVRGSWPPDDGTGIGAVILRGLDHCHHEALWDAFRSFLQHGPHLLDHLDTVAAHLRPAEQPALPALREALQHGLRVQSQWLDTVRRMREDDDALAGATYAQAAAQRTADARPALTAWLEHGPALVDLAHRHPPAGSRPVTPRALPPAPPTNPPGKSRRTAP</sequence>
<protein>
    <submittedName>
        <fullName evidence="2">Uncharacterized protein</fullName>
    </submittedName>
</protein>
<dbReference type="Proteomes" id="UP000181951">
    <property type="component" value="Unassembled WGS sequence"/>
</dbReference>
<gene>
    <name evidence="2" type="ORF">SAMN05216267_103937</name>
</gene>
<feature type="region of interest" description="Disordered" evidence="1">
    <location>
        <begin position="625"/>
        <end position="659"/>
    </location>
</feature>
<name>A0A1H8S4J9_9ACTN</name>
<evidence type="ECO:0000313" key="3">
    <source>
        <dbReference type="Proteomes" id="UP000181951"/>
    </source>
</evidence>
<dbReference type="OrthoDB" id="4271704at2"/>
<keyword evidence="3" id="KW-1185">Reference proteome</keyword>
<feature type="region of interest" description="Disordered" evidence="1">
    <location>
        <begin position="222"/>
        <end position="269"/>
    </location>
</feature>
<dbReference type="EMBL" id="FODD01000039">
    <property type="protein sequence ID" value="SEO73621.1"/>
    <property type="molecule type" value="Genomic_DNA"/>
</dbReference>
<evidence type="ECO:0000313" key="2">
    <source>
        <dbReference type="EMBL" id="SEO73621.1"/>
    </source>
</evidence>
<feature type="compositionally biased region" description="Pro residues" evidence="1">
    <location>
        <begin position="641"/>
        <end position="650"/>
    </location>
</feature>
<dbReference type="RefSeq" id="WP_075017961.1">
    <property type="nucleotide sequence ID" value="NZ_FODD01000039.1"/>
</dbReference>
<dbReference type="AlphaFoldDB" id="A0A1H8S4J9"/>
<proteinExistence type="predicted"/>
<dbReference type="STRING" id="310780.SAMN05216267_103937"/>
<reference evidence="2 3" key="1">
    <citation type="submission" date="2016-10" db="EMBL/GenBank/DDBJ databases">
        <authorList>
            <person name="de Groot N.N."/>
        </authorList>
    </citation>
    <scope>NUCLEOTIDE SEQUENCE [LARGE SCALE GENOMIC DNA]</scope>
    <source>
        <strain evidence="2 3">CGMCC 4.2026</strain>
    </source>
</reference>
<evidence type="ECO:0000256" key="1">
    <source>
        <dbReference type="SAM" id="MobiDB-lite"/>
    </source>
</evidence>
<organism evidence="2 3">
    <name type="scientific">Actinacidiphila rubida</name>
    <dbReference type="NCBI Taxonomy" id="310780"/>
    <lineage>
        <taxon>Bacteria</taxon>
        <taxon>Bacillati</taxon>
        <taxon>Actinomycetota</taxon>
        <taxon>Actinomycetes</taxon>
        <taxon>Kitasatosporales</taxon>
        <taxon>Streptomycetaceae</taxon>
        <taxon>Actinacidiphila</taxon>
    </lineage>
</organism>